<evidence type="ECO:0000313" key="1">
    <source>
        <dbReference type="EMBL" id="KOG47251.1"/>
    </source>
</evidence>
<reference evidence="2" key="1">
    <citation type="submission" date="2015-07" db="EMBL/GenBank/DDBJ databases">
        <authorList>
            <consortium name="Consortium for Microbial Forensics and Genomics (microFORGE)"/>
            <person name="Knight B.M."/>
            <person name="Roberts D.P."/>
            <person name="Lin D."/>
            <person name="Hari K."/>
            <person name="Fletcher J."/>
            <person name="Melcher U."/>
            <person name="Blagden T."/>
            <person name="Winegar R.A."/>
        </authorList>
    </citation>
    <scope>NUCLEOTIDE SEQUENCE [LARGE SCALE GENOMIC DNA]</scope>
    <source>
        <strain evidence="2">NRRL B-1447</strain>
    </source>
</reference>
<dbReference type="RefSeq" id="WP_063785586.1">
    <property type="nucleotide sequence ID" value="NZ_LGUV01000341.1"/>
</dbReference>
<protein>
    <submittedName>
        <fullName evidence="1">Uncharacterized protein</fullName>
    </submittedName>
</protein>
<organism evidence="1 2">
    <name type="scientific">Streptomyces virginiae</name>
    <name type="common">Streptomyces cinnamonensis</name>
    <dbReference type="NCBI Taxonomy" id="1961"/>
    <lineage>
        <taxon>Bacteria</taxon>
        <taxon>Bacillati</taxon>
        <taxon>Actinomycetota</taxon>
        <taxon>Actinomycetes</taxon>
        <taxon>Kitasatosporales</taxon>
        <taxon>Streptomycetaceae</taxon>
        <taxon>Streptomyces</taxon>
    </lineage>
</organism>
<dbReference type="OrthoDB" id="3478973at2"/>
<dbReference type="EMBL" id="LGUV01000341">
    <property type="protein sequence ID" value="KOG47251.1"/>
    <property type="molecule type" value="Genomic_DNA"/>
</dbReference>
<proteinExistence type="predicted"/>
<sequence>MSESTEQVQAADRLWEEHRHEPFPDSLRHATFAGTHVWLLDLDIAGCVLRWLDNGGTLDRKNSILLQSSIEDLGLVIPEIDDPAAADYCQRLHQLAVLVSTSTASTTRDAL</sequence>
<dbReference type="PATRIC" id="fig|1961.12.peg.5533"/>
<accession>A0A0L8MA05</accession>
<comment type="caution">
    <text evidence="1">The sequence shown here is derived from an EMBL/GenBank/DDBJ whole genome shotgun (WGS) entry which is preliminary data.</text>
</comment>
<gene>
    <name evidence="1" type="ORF">ADK75_24680</name>
</gene>
<name>A0A0L8MA05_STRVG</name>
<dbReference type="Proteomes" id="UP000037084">
    <property type="component" value="Unassembled WGS sequence"/>
</dbReference>
<dbReference type="AlphaFoldDB" id="A0A0L8MA05"/>
<evidence type="ECO:0000313" key="2">
    <source>
        <dbReference type="Proteomes" id="UP000037084"/>
    </source>
</evidence>